<dbReference type="Gene3D" id="3.30.70.330">
    <property type="match status" value="3"/>
</dbReference>
<dbReference type="Proteomes" id="UP000324800">
    <property type="component" value="Unassembled WGS sequence"/>
</dbReference>
<evidence type="ECO:0000256" key="2">
    <source>
        <dbReference type="SAM" id="MobiDB-lite"/>
    </source>
</evidence>
<feature type="domain" description="RRM" evidence="3">
    <location>
        <begin position="113"/>
        <end position="192"/>
    </location>
</feature>
<reference evidence="4 5" key="1">
    <citation type="submission" date="2019-03" db="EMBL/GenBank/DDBJ databases">
        <title>Single cell metagenomics reveals metabolic interactions within the superorganism composed of flagellate Streblomastix strix and complex community of Bacteroidetes bacteria on its surface.</title>
        <authorList>
            <person name="Treitli S.C."/>
            <person name="Kolisko M."/>
            <person name="Husnik F."/>
            <person name="Keeling P."/>
            <person name="Hampl V."/>
        </authorList>
    </citation>
    <scope>NUCLEOTIDE SEQUENCE [LARGE SCALE GENOMIC DNA]</scope>
    <source>
        <strain evidence="4">ST1C</strain>
    </source>
</reference>
<dbReference type="GO" id="GO:0003723">
    <property type="term" value="F:RNA binding"/>
    <property type="evidence" value="ECO:0007669"/>
    <property type="project" value="UniProtKB-UniRule"/>
</dbReference>
<feature type="compositionally biased region" description="Polar residues" evidence="2">
    <location>
        <begin position="359"/>
        <end position="369"/>
    </location>
</feature>
<dbReference type="EMBL" id="SNRW01005173">
    <property type="protein sequence ID" value="KAA6385642.1"/>
    <property type="molecule type" value="Genomic_DNA"/>
</dbReference>
<dbReference type="InterPro" id="IPR000504">
    <property type="entry name" value="RRM_dom"/>
</dbReference>
<keyword evidence="1" id="KW-0694">RNA-binding</keyword>
<dbReference type="SMART" id="SM00360">
    <property type="entry name" value="RRM"/>
    <property type="match status" value="3"/>
</dbReference>
<dbReference type="CDD" id="cd00590">
    <property type="entry name" value="RRM_SF"/>
    <property type="match status" value="1"/>
</dbReference>
<dbReference type="InterPro" id="IPR035979">
    <property type="entry name" value="RBD_domain_sf"/>
</dbReference>
<gene>
    <name evidence="4" type="ORF">EZS28_018829</name>
</gene>
<dbReference type="InterPro" id="IPR012677">
    <property type="entry name" value="Nucleotide-bd_a/b_plait_sf"/>
</dbReference>
<dbReference type="OrthoDB" id="277802at2759"/>
<evidence type="ECO:0000256" key="1">
    <source>
        <dbReference type="PROSITE-ProRule" id="PRU00176"/>
    </source>
</evidence>
<accession>A0A5J4VSS1</accession>
<evidence type="ECO:0000259" key="3">
    <source>
        <dbReference type="PROSITE" id="PS50102"/>
    </source>
</evidence>
<proteinExistence type="predicted"/>
<feature type="domain" description="RRM" evidence="3">
    <location>
        <begin position="204"/>
        <end position="328"/>
    </location>
</feature>
<dbReference type="PANTHER" id="PTHR15241:SF304">
    <property type="entry name" value="RRM DOMAIN-CONTAINING PROTEIN"/>
    <property type="match status" value="1"/>
</dbReference>
<evidence type="ECO:0000313" key="4">
    <source>
        <dbReference type="EMBL" id="KAA6385642.1"/>
    </source>
</evidence>
<dbReference type="AlphaFoldDB" id="A0A5J4VSS1"/>
<protein>
    <recommendedName>
        <fullName evidence="3">RRM domain-containing protein</fullName>
    </recommendedName>
</protein>
<sequence>MLTGRPTQQPANNRAVDDADLENAALYGIFVAAIPWWVGERDLRIAFCRYGRITEVSIIHKRNSPSGDNYAFLRFKRIRSTLMALDDPNPPCFRTSESNSLLRLKTAYADTKNCLFLVNIPQTLNQHAVKDVLEQYTKIPISHFVLATHPDGSSRGHGWASYSTHALAVDALQKLTGFVFGGSTIVAYFAKKRNFDPRILRRIRSLFIKGIKLTVTKTELTAFVTSLLPPSALECFKSVNIPLDMIGNFNAEQRQNELLIQSQLGEKQLSQQSQLAIGLTSPFGLGTHRPMGHAFAHFRCKESAGLALAALEGVQFEGRPLHVEWALPREREVGQQGSQQGQSGGISNISNEYGGMSPINDSGLNTPGLQQQQQQRVRDDDFDIDMELCPHNKKRIKEREMARARRQWMPDLGVKLASGLVIAVIILAADFLES</sequence>
<comment type="caution">
    <text evidence="4">The sequence shown here is derived from an EMBL/GenBank/DDBJ whole genome shotgun (WGS) entry which is preliminary data.</text>
</comment>
<dbReference type="PANTHER" id="PTHR15241">
    <property type="entry name" value="TRANSFORMER-2-RELATED"/>
    <property type="match status" value="1"/>
</dbReference>
<dbReference type="SUPFAM" id="SSF54928">
    <property type="entry name" value="RNA-binding domain, RBD"/>
    <property type="match status" value="2"/>
</dbReference>
<feature type="domain" description="RRM" evidence="3">
    <location>
        <begin position="27"/>
        <end position="111"/>
    </location>
</feature>
<evidence type="ECO:0000313" key="5">
    <source>
        <dbReference type="Proteomes" id="UP000324800"/>
    </source>
</evidence>
<feature type="compositionally biased region" description="Low complexity" evidence="2">
    <location>
        <begin position="334"/>
        <end position="351"/>
    </location>
</feature>
<feature type="region of interest" description="Disordered" evidence="2">
    <location>
        <begin position="332"/>
        <end position="380"/>
    </location>
</feature>
<dbReference type="PROSITE" id="PS50102">
    <property type="entry name" value="RRM"/>
    <property type="match status" value="3"/>
</dbReference>
<name>A0A5J4VSS1_9EUKA</name>
<organism evidence="4 5">
    <name type="scientific">Streblomastix strix</name>
    <dbReference type="NCBI Taxonomy" id="222440"/>
    <lineage>
        <taxon>Eukaryota</taxon>
        <taxon>Metamonada</taxon>
        <taxon>Preaxostyla</taxon>
        <taxon>Oxymonadida</taxon>
        <taxon>Streblomastigidae</taxon>
        <taxon>Streblomastix</taxon>
    </lineage>
</organism>
<dbReference type="Pfam" id="PF00076">
    <property type="entry name" value="RRM_1"/>
    <property type="match status" value="2"/>
</dbReference>